<gene>
    <name evidence="2" type="ORF">KDW03_08255</name>
</gene>
<dbReference type="InterPro" id="IPR015943">
    <property type="entry name" value="WD40/YVTN_repeat-like_dom_sf"/>
</dbReference>
<dbReference type="SUPFAM" id="SSF51004">
    <property type="entry name" value="C-terminal (heme d1) domain of cytochrome cd1-nitrite reductase"/>
    <property type="match status" value="1"/>
</dbReference>
<reference evidence="2" key="1">
    <citation type="submission" date="2021-04" db="EMBL/GenBank/DDBJ databases">
        <authorList>
            <person name="Postec A."/>
        </authorList>
    </citation>
    <scope>NUCLEOTIDE SEQUENCE</scope>
    <source>
        <strain evidence="2">F1F22</strain>
    </source>
</reference>
<accession>A0AAX3BB54</accession>
<protein>
    <submittedName>
        <fullName evidence="2">Beta-propeller fold lactonase family protein</fullName>
    </submittedName>
</protein>
<dbReference type="EMBL" id="CP073355">
    <property type="protein sequence ID" value="URA09479.1"/>
    <property type="molecule type" value="Genomic_DNA"/>
</dbReference>
<sequence>MRRWGIIVFFPFILPIFFWSVVIKSDPVGAEVRVGGICVGKTPLVLSNGTGLVEVSLPGYKAVTQVVHEQKQIFVRLLPTNSLLTFIKQEYVGSMPKDLIFTPDGRYLVITFMGEQGIGYYDMKEAKLSMVRIPQYHRYVGYVEGVFSPDGKEFWFTQVDKKGKVFVVSLSNWSIVKEIDVQGSMPKVGEFTPDGRYYYVTCWDSATVTVIERETYQVREILRTTGYQPRGLGFSQDGHYLYVLFYGSGEIIKYDRTQGHKVVKTIKTGGSNGRFRLHPHRNWVYINNLRRSRFYILDLSTDTLSAPYACGIHPSNLKLSPDYRYMVITCRGKDNSKGFAYRSPEDGTVELYDIKESVPRLLEVIKGGNQPIGIAISSDGKILAISNFMDGTVDFYLVDTERL</sequence>
<dbReference type="InterPro" id="IPR013229">
    <property type="entry name" value="PEGA"/>
</dbReference>
<dbReference type="Proteomes" id="UP001056539">
    <property type="component" value="Chromosome"/>
</dbReference>
<dbReference type="Pfam" id="PF08308">
    <property type="entry name" value="PEGA"/>
    <property type="match status" value="1"/>
</dbReference>
<evidence type="ECO:0000313" key="3">
    <source>
        <dbReference type="Proteomes" id="UP001056539"/>
    </source>
</evidence>
<dbReference type="InterPro" id="IPR051200">
    <property type="entry name" value="Host-pathogen_enzymatic-act"/>
</dbReference>
<proteinExistence type="predicted"/>
<dbReference type="Gene3D" id="2.130.10.10">
    <property type="entry name" value="YVTN repeat-like/Quinoprotein amine dehydrogenase"/>
    <property type="match status" value="1"/>
</dbReference>
<evidence type="ECO:0000313" key="2">
    <source>
        <dbReference type="EMBL" id="URA09479.1"/>
    </source>
</evidence>
<dbReference type="InterPro" id="IPR011048">
    <property type="entry name" value="Haem_d1_sf"/>
</dbReference>
<evidence type="ECO:0000259" key="1">
    <source>
        <dbReference type="Pfam" id="PF08308"/>
    </source>
</evidence>
<dbReference type="Pfam" id="PF02239">
    <property type="entry name" value="Cytochrom_D1"/>
    <property type="match status" value="1"/>
</dbReference>
<dbReference type="RefSeq" id="WP_271434609.1">
    <property type="nucleotide sequence ID" value="NZ_CP073355.1"/>
</dbReference>
<feature type="domain" description="PEGA" evidence="1">
    <location>
        <begin position="20"/>
        <end position="68"/>
    </location>
</feature>
<reference evidence="2" key="2">
    <citation type="submission" date="2022-06" db="EMBL/GenBank/DDBJ databases">
        <title>Thermospira aquatica gen. nov., sp. nov.</title>
        <authorList>
            <person name="Ben Ali Gam Z."/>
            <person name="Labat M."/>
        </authorList>
    </citation>
    <scope>NUCLEOTIDE SEQUENCE</scope>
    <source>
        <strain evidence="2">F1F22</strain>
    </source>
</reference>
<dbReference type="AlphaFoldDB" id="A0AAX3BB54"/>
<dbReference type="SUPFAM" id="SSF69304">
    <property type="entry name" value="Tricorn protease N-terminal domain"/>
    <property type="match status" value="1"/>
</dbReference>
<dbReference type="KEGG" id="taqu:KDW03_08255"/>
<keyword evidence="3" id="KW-1185">Reference proteome</keyword>
<dbReference type="PANTHER" id="PTHR47197">
    <property type="entry name" value="PROTEIN NIRF"/>
    <property type="match status" value="1"/>
</dbReference>
<name>A0AAX3BB54_9SPIR</name>
<dbReference type="PANTHER" id="PTHR47197:SF3">
    <property type="entry name" value="DIHYDRO-HEME D1 DEHYDROGENASE"/>
    <property type="match status" value="1"/>
</dbReference>
<organism evidence="2 3">
    <name type="scientific">Thermospira aquatica</name>
    <dbReference type="NCBI Taxonomy" id="2828656"/>
    <lineage>
        <taxon>Bacteria</taxon>
        <taxon>Pseudomonadati</taxon>
        <taxon>Spirochaetota</taxon>
        <taxon>Spirochaetia</taxon>
        <taxon>Brevinematales</taxon>
        <taxon>Thermospiraceae</taxon>
        <taxon>Thermospira</taxon>
    </lineage>
</organism>